<dbReference type="CDD" id="cd07814">
    <property type="entry name" value="SRPBCC_CalC_Aha1-like"/>
    <property type="match status" value="1"/>
</dbReference>
<feature type="domain" description="Activator of Hsp90 ATPase homologue 1/2-like C-terminal" evidence="2">
    <location>
        <begin position="13"/>
        <end position="140"/>
    </location>
</feature>
<dbReference type="InterPro" id="IPR013538">
    <property type="entry name" value="ASHA1/2-like_C"/>
</dbReference>
<comment type="similarity">
    <text evidence="1">Belongs to the AHA1 family.</text>
</comment>
<organism evidence="3 4">
    <name type="scientific">Micrococcoides hystricis</name>
    <dbReference type="NCBI Taxonomy" id="1572761"/>
    <lineage>
        <taxon>Bacteria</taxon>
        <taxon>Bacillati</taxon>
        <taxon>Actinomycetota</taxon>
        <taxon>Actinomycetes</taxon>
        <taxon>Micrococcales</taxon>
        <taxon>Micrococcaceae</taxon>
        <taxon>Micrococcoides</taxon>
    </lineage>
</organism>
<proteinExistence type="inferred from homology"/>
<dbReference type="EMBL" id="JBHLUB010000032">
    <property type="protein sequence ID" value="MFC0582871.1"/>
    <property type="molecule type" value="Genomic_DNA"/>
</dbReference>
<reference evidence="3 4" key="1">
    <citation type="submission" date="2024-09" db="EMBL/GenBank/DDBJ databases">
        <authorList>
            <person name="Sun Q."/>
            <person name="Mori K."/>
        </authorList>
    </citation>
    <scope>NUCLEOTIDE SEQUENCE [LARGE SCALE GENOMIC DNA]</scope>
    <source>
        <strain evidence="3 4">NCAIM B.02604</strain>
    </source>
</reference>
<dbReference type="Proteomes" id="UP001589862">
    <property type="component" value="Unassembled WGS sequence"/>
</dbReference>
<keyword evidence="4" id="KW-1185">Reference proteome</keyword>
<comment type="caution">
    <text evidence="3">The sequence shown here is derived from an EMBL/GenBank/DDBJ whole genome shotgun (WGS) entry which is preliminary data.</text>
</comment>
<name>A0ABV6PCM2_9MICC</name>
<accession>A0ABV6PCM2</accession>
<dbReference type="RefSeq" id="WP_377460376.1">
    <property type="nucleotide sequence ID" value="NZ_JBHLUB010000032.1"/>
</dbReference>
<dbReference type="Gene3D" id="3.30.530.20">
    <property type="match status" value="1"/>
</dbReference>
<evidence type="ECO:0000313" key="3">
    <source>
        <dbReference type="EMBL" id="MFC0582871.1"/>
    </source>
</evidence>
<dbReference type="Pfam" id="PF08327">
    <property type="entry name" value="AHSA1"/>
    <property type="match status" value="1"/>
</dbReference>
<gene>
    <name evidence="3" type="ORF">ACFFFR_10875</name>
</gene>
<dbReference type="InterPro" id="IPR023393">
    <property type="entry name" value="START-like_dom_sf"/>
</dbReference>
<dbReference type="SUPFAM" id="SSF55961">
    <property type="entry name" value="Bet v1-like"/>
    <property type="match status" value="1"/>
</dbReference>
<evidence type="ECO:0000259" key="2">
    <source>
        <dbReference type="Pfam" id="PF08327"/>
    </source>
</evidence>
<protein>
    <submittedName>
        <fullName evidence="3">SRPBCC domain-containing protein</fullName>
    </submittedName>
</protein>
<sequence length="162" mass="18302">MAELKVEHVSPRPPQEVFAAWTTPELFTTWFGPQGWHVPLETISIDTRVGEVNSFVLVQKDNPTITSQVSSTLDAIEEGRLLEWSEESPFETGPVHLRVELAEHGDNETKMTITQQPLPEEYVENSTQGWEYSLAKLDGMLLGKVLSNPIETKKAEDERNNQ</sequence>
<evidence type="ECO:0000313" key="4">
    <source>
        <dbReference type="Proteomes" id="UP001589862"/>
    </source>
</evidence>
<evidence type="ECO:0000256" key="1">
    <source>
        <dbReference type="ARBA" id="ARBA00006817"/>
    </source>
</evidence>